<dbReference type="Pfam" id="PF14300">
    <property type="entry name" value="DMP19"/>
    <property type="match status" value="1"/>
</dbReference>
<sequence>MFIFEQIHPMKLARIIILSLAVITAVSIFIYLSVISLIGKRAAPAVAAQQMLAEAALSPEPAAPSRFFSIYAGNQDTVIFAPAYNSQWLQQVNTKYSWEHFDQYSNKFWVYVSGLLDTLPVLAEGKVASRQQYLDSLTKGQKLLYTVVIFNNETDNGGVYQFFFNYPELAFAVTEVFKELQAGVISADYAKCLDEFLRTKNSFAKKTSILNDPAGNPQQKLADFRSAHKDLKTADKIKAYFYQEAYKKQFFKKIVDYVDAHMDQFTQKPHS</sequence>
<keyword evidence="1" id="KW-0472">Membrane</keyword>
<keyword evidence="1" id="KW-1133">Transmembrane helix</keyword>
<dbReference type="EMBL" id="VUOC01000004">
    <property type="protein sequence ID" value="KAA2238828.1"/>
    <property type="molecule type" value="Genomic_DNA"/>
</dbReference>
<keyword evidence="4" id="KW-1185">Reference proteome</keyword>
<gene>
    <name evidence="3" type="ORF">F0L74_21680</name>
</gene>
<reference evidence="3 4" key="2">
    <citation type="submission" date="2019-09" db="EMBL/GenBank/DDBJ databases">
        <authorList>
            <person name="Jin C."/>
        </authorList>
    </citation>
    <scope>NUCLEOTIDE SEQUENCE [LARGE SCALE GENOMIC DNA]</scope>
    <source>
        <strain evidence="3 4">BN140078</strain>
    </source>
</reference>
<dbReference type="Proteomes" id="UP000324611">
    <property type="component" value="Unassembled WGS sequence"/>
</dbReference>
<comment type="caution">
    <text evidence="3">The sequence shown here is derived from an EMBL/GenBank/DDBJ whole genome shotgun (WGS) entry which is preliminary data.</text>
</comment>
<evidence type="ECO:0000313" key="4">
    <source>
        <dbReference type="Proteomes" id="UP000324611"/>
    </source>
</evidence>
<dbReference type="Gene3D" id="1.20.1420.60">
    <property type="match status" value="1"/>
</dbReference>
<keyword evidence="1" id="KW-0812">Transmembrane</keyword>
<protein>
    <submittedName>
        <fullName evidence="3">DUF4375 domain-containing protein</fullName>
    </submittedName>
</protein>
<evidence type="ECO:0000256" key="1">
    <source>
        <dbReference type="SAM" id="Phobius"/>
    </source>
</evidence>
<reference evidence="3 4" key="1">
    <citation type="submission" date="2019-09" db="EMBL/GenBank/DDBJ databases">
        <title>Chitinophaga ginsengihumi sp. nov., isolated from soil of ginseng rhizosphere.</title>
        <authorList>
            <person name="Lee J."/>
        </authorList>
    </citation>
    <scope>NUCLEOTIDE SEQUENCE [LARGE SCALE GENOMIC DNA]</scope>
    <source>
        <strain evidence="3 4">BN140078</strain>
    </source>
</reference>
<accession>A0A5B2VJJ6</accession>
<feature type="transmembrane region" description="Helical" evidence="1">
    <location>
        <begin position="12"/>
        <end position="34"/>
    </location>
</feature>
<dbReference type="InterPro" id="IPR025402">
    <property type="entry name" value="DMP19_C"/>
</dbReference>
<proteinExistence type="predicted"/>
<evidence type="ECO:0000259" key="2">
    <source>
        <dbReference type="Pfam" id="PF14300"/>
    </source>
</evidence>
<dbReference type="AlphaFoldDB" id="A0A5B2VJJ6"/>
<feature type="domain" description="DNA mimic protein DMP19 C-terminal" evidence="2">
    <location>
        <begin position="135"/>
        <end position="261"/>
    </location>
</feature>
<organism evidence="3 4">
    <name type="scientific">Chitinophaga agrisoli</name>
    <dbReference type="NCBI Taxonomy" id="2607653"/>
    <lineage>
        <taxon>Bacteria</taxon>
        <taxon>Pseudomonadati</taxon>
        <taxon>Bacteroidota</taxon>
        <taxon>Chitinophagia</taxon>
        <taxon>Chitinophagales</taxon>
        <taxon>Chitinophagaceae</taxon>
        <taxon>Chitinophaga</taxon>
    </lineage>
</organism>
<name>A0A5B2VJJ6_9BACT</name>
<evidence type="ECO:0000313" key="3">
    <source>
        <dbReference type="EMBL" id="KAA2238828.1"/>
    </source>
</evidence>